<name>A0ABN9UC40_9DINO</name>
<keyword evidence="2" id="KW-0812">Transmembrane</keyword>
<evidence type="ECO:0000313" key="4">
    <source>
        <dbReference type="Proteomes" id="UP001189429"/>
    </source>
</evidence>
<feature type="transmembrane region" description="Helical" evidence="2">
    <location>
        <begin position="222"/>
        <end position="242"/>
    </location>
</feature>
<organism evidence="3 4">
    <name type="scientific">Prorocentrum cordatum</name>
    <dbReference type="NCBI Taxonomy" id="2364126"/>
    <lineage>
        <taxon>Eukaryota</taxon>
        <taxon>Sar</taxon>
        <taxon>Alveolata</taxon>
        <taxon>Dinophyceae</taxon>
        <taxon>Prorocentrales</taxon>
        <taxon>Prorocentraceae</taxon>
        <taxon>Prorocentrum</taxon>
    </lineage>
</organism>
<evidence type="ECO:0008006" key="5">
    <source>
        <dbReference type="Google" id="ProtNLM"/>
    </source>
</evidence>
<gene>
    <name evidence="3" type="ORF">PCOR1329_LOCUS47216</name>
</gene>
<protein>
    <recommendedName>
        <fullName evidence="5">EF-hand domain-containing protein</fullName>
    </recommendedName>
</protein>
<comment type="caution">
    <text evidence="3">The sequence shown here is derived from an EMBL/GenBank/DDBJ whole genome shotgun (WGS) entry which is preliminary data.</text>
</comment>
<feature type="compositionally biased region" description="Polar residues" evidence="1">
    <location>
        <begin position="448"/>
        <end position="457"/>
    </location>
</feature>
<reference evidence="3" key="1">
    <citation type="submission" date="2023-10" db="EMBL/GenBank/DDBJ databases">
        <authorList>
            <person name="Chen Y."/>
            <person name="Shah S."/>
            <person name="Dougan E. K."/>
            <person name="Thang M."/>
            <person name="Chan C."/>
        </authorList>
    </citation>
    <scope>NUCLEOTIDE SEQUENCE [LARGE SCALE GENOMIC DNA]</scope>
</reference>
<feature type="transmembrane region" description="Helical" evidence="2">
    <location>
        <begin position="532"/>
        <end position="552"/>
    </location>
</feature>
<keyword evidence="2" id="KW-0472">Membrane</keyword>
<sequence>MPRRSGQRLTRRRLGLAAPAPDPGRLAVLAAVASAAAAAAGECGASAAFGVLPRAGARASAAVPRRAPAVLSQRGPIRPGRGVPAAGRRAPAAGRRAIFAEFVGELREGPNIFIGELAAVVVLSGLFEAGEHALRKRMADTGGETGQKILDSLFKEVTSLGYIGLFLFLGTKSGLAGSLVEILGIGGHHGGEAVAAAAEGAAAAVAGAAAEAPNPLAETFEIVRIMIFMLLTVLLLQAAAVLTASRKVLDAWDEFERSRAFGAAEYSLESRFIETRYLERRHAPDQPRGQELVYVKPFEWKTSADLSPWERSQLDNSIRRLLLWRVIRHEFLFPSAPQKTEMPPPRFFSFQEYLGERLSTAVLSLVEVDLKTWLLTLVTLIPLVYSCVSLDFVGVEAVQCACAWSLLAAGLYLCSKLQEETYQLTPKVPKDGRQILRLLEGTNSAFAPTQGAQSNAVESPIPGLGDAEGAPIPTLRRPEALDDSSRVSMTGLKRSTYQRAFQIIAFWQACVVTSLIVALLSEPFENKLEIALYSLAWVEWPIMLFYVVPIFLRRFTMRNSIEKKKDMKTIRRVSLKTKEGLLKDFVRLFQIFTMAQRAKNAGEPWAVAGHVDWSSEKAKEKWEKGANVFREIPQADKLDIWKIYAAWDVNNDETVCANEISQTLDTLWVSADTGPGVETANSVIRLVDFDNTGTLSWRNGSSRPSSCWPPKTGRVIKYSPT</sequence>
<evidence type="ECO:0000256" key="1">
    <source>
        <dbReference type="SAM" id="MobiDB-lite"/>
    </source>
</evidence>
<keyword evidence="4" id="KW-1185">Reference proteome</keyword>
<accession>A0ABN9UC40</accession>
<proteinExistence type="predicted"/>
<feature type="transmembrane region" description="Helical" evidence="2">
    <location>
        <begin position="500"/>
        <end position="520"/>
    </location>
</feature>
<evidence type="ECO:0000256" key="2">
    <source>
        <dbReference type="SAM" id="Phobius"/>
    </source>
</evidence>
<dbReference type="EMBL" id="CAUYUJ010015687">
    <property type="protein sequence ID" value="CAK0856981.1"/>
    <property type="molecule type" value="Genomic_DNA"/>
</dbReference>
<evidence type="ECO:0000313" key="3">
    <source>
        <dbReference type="EMBL" id="CAK0856981.1"/>
    </source>
</evidence>
<dbReference type="SUPFAM" id="SSF47473">
    <property type="entry name" value="EF-hand"/>
    <property type="match status" value="1"/>
</dbReference>
<feature type="region of interest" description="Disordered" evidence="1">
    <location>
        <begin position="448"/>
        <end position="476"/>
    </location>
</feature>
<dbReference type="Proteomes" id="UP001189429">
    <property type="component" value="Unassembled WGS sequence"/>
</dbReference>
<keyword evidence="2" id="KW-1133">Transmembrane helix</keyword>
<dbReference type="InterPro" id="IPR011992">
    <property type="entry name" value="EF-hand-dom_pair"/>
</dbReference>